<evidence type="ECO:0000313" key="1">
    <source>
        <dbReference type="EMBL" id="KAH3818781.1"/>
    </source>
</evidence>
<organism evidence="1 2">
    <name type="scientific">Dreissena polymorpha</name>
    <name type="common">Zebra mussel</name>
    <name type="synonym">Mytilus polymorpha</name>
    <dbReference type="NCBI Taxonomy" id="45954"/>
    <lineage>
        <taxon>Eukaryota</taxon>
        <taxon>Metazoa</taxon>
        <taxon>Spiralia</taxon>
        <taxon>Lophotrochozoa</taxon>
        <taxon>Mollusca</taxon>
        <taxon>Bivalvia</taxon>
        <taxon>Autobranchia</taxon>
        <taxon>Heteroconchia</taxon>
        <taxon>Euheterodonta</taxon>
        <taxon>Imparidentia</taxon>
        <taxon>Neoheterodontei</taxon>
        <taxon>Myida</taxon>
        <taxon>Dreissenoidea</taxon>
        <taxon>Dreissenidae</taxon>
        <taxon>Dreissena</taxon>
    </lineage>
</organism>
<proteinExistence type="predicted"/>
<reference evidence="1" key="1">
    <citation type="journal article" date="2019" name="bioRxiv">
        <title>The Genome of the Zebra Mussel, Dreissena polymorpha: A Resource for Invasive Species Research.</title>
        <authorList>
            <person name="McCartney M.A."/>
            <person name="Auch B."/>
            <person name="Kono T."/>
            <person name="Mallez S."/>
            <person name="Zhang Y."/>
            <person name="Obille A."/>
            <person name="Becker A."/>
            <person name="Abrahante J.E."/>
            <person name="Garbe J."/>
            <person name="Badalamenti J.P."/>
            <person name="Herman A."/>
            <person name="Mangelson H."/>
            <person name="Liachko I."/>
            <person name="Sullivan S."/>
            <person name="Sone E.D."/>
            <person name="Koren S."/>
            <person name="Silverstein K.A.T."/>
            <person name="Beckman K.B."/>
            <person name="Gohl D.M."/>
        </authorList>
    </citation>
    <scope>NUCLEOTIDE SEQUENCE</scope>
    <source>
        <strain evidence="1">Duluth1</strain>
        <tissue evidence="1">Whole animal</tissue>
    </source>
</reference>
<gene>
    <name evidence="1" type="ORF">DPMN_120507</name>
</gene>
<dbReference type="AlphaFoldDB" id="A0A9D4JNL8"/>
<dbReference type="EMBL" id="JAIWYP010000005">
    <property type="protein sequence ID" value="KAH3818781.1"/>
    <property type="molecule type" value="Genomic_DNA"/>
</dbReference>
<evidence type="ECO:0000313" key="2">
    <source>
        <dbReference type="Proteomes" id="UP000828390"/>
    </source>
</evidence>
<reference evidence="1" key="2">
    <citation type="submission" date="2020-11" db="EMBL/GenBank/DDBJ databases">
        <authorList>
            <person name="McCartney M.A."/>
            <person name="Auch B."/>
            <person name="Kono T."/>
            <person name="Mallez S."/>
            <person name="Becker A."/>
            <person name="Gohl D.M."/>
            <person name="Silverstein K.A.T."/>
            <person name="Koren S."/>
            <person name="Bechman K.B."/>
            <person name="Herman A."/>
            <person name="Abrahante J.E."/>
            <person name="Garbe J."/>
        </authorList>
    </citation>
    <scope>NUCLEOTIDE SEQUENCE</scope>
    <source>
        <strain evidence="1">Duluth1</strain>
        <tissue evidence="1">Whole animal</tissue>
    </source>
</reference>
<sequence>MYIKTGIIHSCVFTVEIVNSPICVYTGFGPFRANKAFDSSQEATFNRDASPAPHPQTEMLLSVRGCLRLLCWTALSSPDSYLPIV</sequence>
<keyword evidence="2" id="KW-1185">Reference proteome</keyword>
<protein>
    <submittedName>
        <fullName evidence="1">Uncharacterized protein</fullName>
    </submittedName>
</protein>
<name>A0A9D4JNL8_DREPO</name>
<accession>A0A9D4JNL8</accession>
<dbReference type="Proteomes" id="UP000828390">
    <property type="component" value="Unassembled WGS sequence"/>
</dbReference>
<comment type="caution">
    <text evidence="1">The sequence shown here is derived from an EMBL/GenBank/DDBJ whole genome shotgun (WGS) entry which is preliminary data.</text>
</comment>